<organism evidence="2 3">
    <name type="scientific">Xenorhabdus poinarii G6</name>
    <dbReference type="NCBI Taxonomy" id="1354304"/>
    <lineage>
        <taxon>Bacteria</taxon>
        <taxon>Pseudomonadati</taxon>
        <taxon>Pseudomonadota</taxon>
        <taxon>Gammaproteobacteria</taxon>
        <taxon>Enterobacterales</taxon>
        <taxon>Morganellaceae</taxon>
        <taxon>Xenorhabdus</taxon>
    </lineage>
</organism>
<protein>
    <submittedName>
        <fullName evidence="2">Uncharacterized protein</fullName>
    </submittedName>
</protein>
<evidence type="ECO:0000313" key="3">
    <source>
        <dbReference type="Proteomes" id="UP000032735"/>
    </source>
</evidence>
<proteinExistence type="predicted"/>
<dbReference type="AlphaFoldDB" id="A0A068QZX5"/>
<gene>
    <name evidence="2" type="ORF">XPG1_0848</name>
</gene>
<dbReference type="Proteomes" id="UP000032735">
    <property type="component" value="Chromosome"/>
</dbReference>
<keyword evidence="1" id="KW-0812">Transmembrane</keyword>
<evidence type="ECO:0000313" key="2">
    <source>
        <dbReference type="EMBL" id="CDG20503.1"/>
    </source>
</evidence>
<keyword evidence="1" id="KW-0472">Membrane</keyword>
<feature type="transmembrane region" description="Helical" evidence="1">
    <location>
        <begin position="6"/>
        <end position="29"/>
    </location>
</feature>
<name>A0A068QZX5_9GAMM</name>
<dbReference type="EMBL" id="FO704551">
    <property type="protein sequence ID" value="CDG20503.1"/>
    <property type="molecule type" value="Genomic_DNA"/>
</dbReference>
<keyword evidence="3" id="KW-1185">Reference proteome</keyword>
<reference evidence="2 3" key="1">
    <citation type="submission" date="2013-07" db="EMBL/GenBank/DDBJ databases">
        <authorList>
            <person name="Genoscope - CEA"/>
        </authorList>
    </citation>
    <scope>NUCLEOTIDE SEQUENCE [LARGE SCALE GENOMIC DNA]</scope>
    <source>
        <strain evidence="2 3">G6</strain>
    </source>
</reference>
<dbReference type="HOGENOM" id="CLU_3159531_0_0_6"/>
<sequence length="48" mass="5781">MEYLAVFYVVILFIAIVFTTRTWIIYPLIPHSLNHDREKYDVHIVDSQ</sequence>
<accession>A0A068QZX5</accession>
<evidence type="ECO:0000256" key="1">
    <source>
        <dbReference type="SAM" id="Phobius"/>
    </source>
</evidence>
<dbReference type="KEGG" id="xpo:XPG1_0848"/>
<keyword evidence="1" id="KW-1133">Transmembrane helix</keyword>